<evidence type="ECO:0000313" key="5">
    <source>
        <dbReference type="Proteomes" id="UP000218282"/>
    </source>
</evidence>
<comment type="caution">
    <text evidence="4">The sequence shown here is derived from an EMBL/GenBank/DDBJ whole genome shotgun (WGS) entry which is preliminary data.</text>
</comment>
<dbReference type="GO" id="GO:0016747">
    <property type="term" value="F:acyltransferase activity, transferring groups other than amino-acyl groups"/>
    <property type="evidence" value="ECO:0007669"/>
    <property type="project" value="InterPro"/>
</dbReference>
<dbReference type="PROSITE" id="PS51186">
    <property type="entry name" value="GNAT"/>
    <property type="match status" value="1"/>
</dbReference>
<dbReference type="InterPro" id="IPR016181">
    <property type="entry name" value="Acyl_CoA_acyltransferase"/>
</dbReference>
<evidence type="ECO:0000256" key="2">
    <source>
        <dbReference type="ARBA" id="ARBA00023315"/>
    </source>
</evidence>
<organism evidence="4 5">
    <name type="scientific">Pseudolactococcus piscium</name>
    <dbReference type="NCBI Taxonomy" id="1364"/>
    <lineage>
        <taxon>Bacteria</taxon>
        <taxon>Bacillati</taxon>
        <taxon>Bacillota</taxon>
        <taxon>Bacilli</taxon>
        <taxon>Lactobacillales</taxon>
        <taxon>Streptococcaceae</taxon>
        <taxon>Pseudolactococcus</taxon>
    </lineage>
</organism>
<keyword evidence="1 4" id="KW-0808">Transferase</keyword>
<gene>
    <name evidence="4" type="ORF">RU86_GL000921</name>
</gene>
<evidence type="ECO:0000259" key="3">
    <source>
        <dbReference type="PROSITE" id="PS51186"/>
    </source>
</evidence>
<feature type="domain" description="N-acetyltransferase" evidence="3">
    <location>
        <begin position="10"/>
        <end position="177"/>
    </location>
</feature>
<dbReference type="CDD" id="cd04301">
    <property type="entry name" value="NAT_SF"/>
    <property type="match status" value="1"/>
</dbReference>
<evidence type="ECO:0000256" key="1">
    <source>
        <dbReference type="ARBA" id="ARBA00022679"/>
    </source>
</evidence>
<dbReference type="PANTHER" id="PTHR43877:SF2">
    <property type="entry name" value="AMINOALKYLPHOSPHONATE N-ACETYLTRANSFERASE-RELATED"/>
    <property type="match status" value="1"/>
</dbReference>
<dbReference type="Pfam" id="PF00583">
    <property type="entry name" value="Acetyltransf_1"/>
    <property type="match status" value="1"/>
</dbReference>
<accession>A0A2A5RVL5</accession>
<keyword evidence="2" id="KW-0012">Acyltransferase</keyword>
<dbReference type="InterPro" id="IPR000182">
    <property type="entry name" value="GNAT_dom"/>
</dbReference>
<protein>
    <submittedName>
        <fullName evidence="4">GNAT family acetyltransferase</fullName>
    </submittedName>
</protein>
<dbReference type="SUPFAM" id="SSF55729">
    <property type="entry name" value="Acyl-CoA N-acyltransferases (Nat)"/>
    <property type="match status" value="1"/>
</dbReference>
<dbReference type="Proteomes" id="UP000218282">
    <property type="component" value="Unassembled WGS sequence"/>
</dbReference>
<name>A0A2A5RVL5_9LACT</name>
<proteinExistence type="predicted"/>
<dbReference type="AlphaFoldDB" id="A0A2A5RVL5"/>
<dbReference type="EMBL" id="JXJW01000019">
    <property type="protein sequence ID" value="PCS05262.1"/>
    <property type="molecule type" value="Genomic_DNA"/>
</dbReference>
<reference evidence="4 5" key="1">
    <citation type="submission" date="2014-12" db="EMBL/GenBank/DDBJ databases">
        <title>Draft genome sequences of 10 type strains of Lactococcus.</title>
        <authorList>
            <person name="Sun Z."/>
            <person name="Zhong Z."/>
            <person name="Liu W."/>
            <person name="Zhang W."/>
            <person name="Zhang H."/>
        </authorList>
    </citation>
    <scope>NUCLEOTIDE SEQUENCE [LARGE SCALE GENOMIC DNA]</scope>
    <source>
        <strain evidence="4 5">DSM 6634</strain>
    </source>
</reference>
<sequence length="177" mass="20144">MLKGKNMTEIIIREAQAQDAEQLITFLNGVGKESHFLTLDDAGILMTTEQMATYLSQIYEKDNNTYLLAFIEDKLAGVISLTADFHERVRHIGELFIAVGSAFQGYGIGQLLMTDLLDDIAEVGIIQRLELQVQKRNTRAVHLYEKYGFEVESIRKYGARDEHGQLIDVLEMVHFFD</sequence>
<dbReference type="InterPro" id="IPR050832">
    <property type="entry name" value="Bact_Acetyltransf"/>
</dbReference>
<dbReference type="PANTHER" id="PTHR43877">
    <property type="entry name" value="AMINOALKYLPHOSPHONATE N-ACETYLTRANSFERASE-RELATED-RELATED"/>
    <property type="match status" value="1"/>
</dbReference>
<evidence type="ECO:0000313" key="4">
    <source>
        <dbReference type="EMBL" id="PCS05262.1"/>
    </source>
</evidence>
<dbReference type="Gene3D" id="3.40.630.30">
    <property type="match status" value="1"/>
</dbReference>
<keyword evidence="5" id="KW-1185">Reference proteome</keyword>